<gene>
    <name evidence="3" type="ORF">DFP82_1029</name>
</gene>
<accession>A0A2V4V1Y2</accession>
<dbReference type="InterPro" id="IPR029058">
    <property type="entry name" value="AB_hydrolase_fold"/>
</dbReference>
<keyword evidence="3" id="KW-0378">Hydrolase</keyword>
<keyword evidence="1" id="KW-0732">Signal</keyword>
<dbReference type="OrthoDB" id="9787933at2"/>
<evidence type="ECO:0000256" key="1">
    <source>
        <dbReference type="SAM" id="SignalP"/>
    </source>
</evidence>
<sequence>MLFNSSDTTFTPFRSLVLGTSMGMMALMISQTAAAITTKHVTYTVDDKAYEGYYAKADNPNAPFILLIHDWDGLTDYERKRADMLATEGYNVLAADMFGQGIRPTSIEENKRLTGELYDDRNKMRRILAGALTAGQLQGNDVRKGTTMGYCFGGTVALELARSGFEQKAFVPFHGAFEVPTGQSYDKTTGEILVFHGSADEVVSLESFATLGKTLEAAKIPHEMVTYSGAPHAFSVFGSKNYNERADERSWKRYLDFLAEEYK</sequence>
<dbReference type="GO" id="GO:0016787">
    <property type="term" value="F:hydrolase activity"/>
    <property type="evidence" value="ECO:0007669"/>
    <property type="project" value="UniProtKB-KW"/>
</dbReference>
<dbReference type="RefSeq" id="WP_110922238.1">
    <property type="nucleotide sequence ID" value="NZ_QJSU01000002.1"/>
</dbReference>
<organism evidence="3 4">
    <name type="scientific">Psychrobacter fozii</name>
    <dbReference type="NCBI Taxonomy" id="198480"/>
    <lineage>
        <taxon>Bacteria</taxon>
        <taxon>Pseudomonadati</taxon>
        <taxon>Pseudomonadota</taxon>
        <taxon>Gammaproteobacteria</taxon>
        <taxon>Moraxellales</taxon>
        <taxon>Moraxellaceae</taxon>
        <taxon>Psychrobacter</taxon>
    </lineage>
</organism>
<dbReference type="Pfam" id="PF01738">
    <property type="entry name" value="DLH"/>
    <property type="match status" value="1"/>
</dbReference>
<dbReference type="EMBL" id="QJSU01000002">
    <property type="protein sequence ID" value="PYE40052.1"/>
    <property type="molecule type" value="Genomic_DNA"/>
</dbReference>
<feature type="domain" description="Dienelactone hydrolase" evidence="2">
    <location>
        <begin position="51"/>
        <end position="260"/>
    </location>
</feature>
<name>A0A2V4V1Y2_9GAMM</name>
<dbReference type="InterPro" id="IPR050261">
    <property type="entry name" value="FrsA_esterase"/>
</dbReference>
<reference evidence="3 4" key="1">
    <citation type="submission" date="2018-06" db="EMBL/GenBank/DDBJ databases">
        <title>Genomic Encyclopedia of Type Strains, Phase III (KMG-III): the genomes of soil and plant-associated and newly described type strains.</title>
        <authorList>
            <person name="Whitman W."/>
        </authorList>
    </citation>
    <scope>NUCLEOTIDE SEQUENCE [LARGE SCALE GENOMIC DNA]</scope>
    <source>
        <strain evidence="3 4">CECT 5889</strain>
    </source>
</reference>
<proteinExistence type="predicted"/>
<evidence type="ECO:0000313" key="3">
    <source>
        <dbReference type="EMBL" id="PYE40052.1"/>
    </source>
</evidence>
<comment type="caution">
    <text evidence="3">The sequence shown here is derived from an EMBL/GenBank/DDBJ whole genome shotgun (WGS) entry which is preliminary data.</text>
</comment>
<dbReference type="PANTHER" id="PTHR22946">
    <property type="entry name" value="DIENELACTONE HYDROLASE DOMAIN-CONTAINING PROTEIN-RELATED"/>
    <property type="match status" value="1"/>
</dbReference>
<protein>
    <submittedName>
        <fullName evidence="3">Dienelactone hydrolase</fullName>
    </submittedName>
</protein>
<feature type="signal peptide" evidence="1">
    <location>
        <begin position="1"/>
        <end position="35"/>
    </location>
</feature>
<feature type="chain" id="PRO_5015903565" evidence="1">
    <location>
        <begin position="36"/>
        <end position="263"/>
    </location>
</feature>
<evidence type="ECO:0000313" key="4">
    <source>
        <dbReference type="Proteomes" id="UP000247746"/>
    </source>
</evidence>
<dbReference type="PANTHER" id="PTHR22946:SF0">
    <property type="entry name" value="DIENELACTONE HYDROLASE DOMAIN-CONTAINING PROTEIN"/>
    <property type="match status" value="1"/>
</dbReference>
<evidence type="ECO:0000259" key="2">
    <source>
        <dbReference type="Pfam" id="PF01738"/>
    </source>
</evidence>
<dbReference type="Proteomes" id="UP000247746">
    <property type="component" value="Unassembled WGS sequence"/>
</dbReference>
<dbReference type="SUPFAM" id="SSF53474">
    <property type="entry name" value="alpha/beta-Hydrolases"/>
    <property type="match status" value="1"/>
</dbReference>
<dbReference type="AlphaFoldDB" id="A0A2V4V1Y2"/>
<dbReference type="InterPro" id="IPR002925">
    <property type="entry name" value="Dienelactn_hydro"/>
</dbReference>
<keyword evidence="4" id="KW-1185">Reference proteome</keyword>
<dbReference type="Gene3D" id="3.40.50.1820">
    <property type="entry name" value="alpha/beta hydrolase"/>
    <property type="match status" value="1"/>
</dbReference>